<dbReference type="Gene3D" id="3.90.1410.10">
    <property type="entry name" value="set domain protein methyltransferase, domain 1"/>
    <property type="match status" value="1"/>
</dbReference>
<dbReference type="PANTHER" id="PTHR13271">
    <property type="entry name" value="UNCHARACTERIZED PUTATIVE METHYLTRANSFERASE"/>
    <property type="match status" value="1"/>
</dbReference>
<dbReference type="PANTHER" id="PTHR13271:SF34">
    <property type="entry name" value="N-LYSINE METHYLTRANSFERASE SETD6"/>
    <property type="match status" value="1"/>
</dbReference>
<dbReference type="PROSITE" id="PS50280">
    <property type="entry name" value="SET"/>
    <property type="match status" value="1"/>
</dbReference>
<dbReference type="InterPro" id="IPR046341">
    <property type="entry name" value="SET_dom_sf"/>
</dbReference>
<dbReference type="CDD" id="cd10527">
    <property type="entry name" value="SET_LSMT"/>
    <property type="match status" value="1"/>
</dbReference>
<dbReference type="GO" id="GO:0016279">
    <property type="term" value="F:protein-lysine N-methyltransferase activity"/>
    <property type="evidence" value="ECO:0007669"/>
    <property type="project" value="TreeGrafter"/>
</dbReference>
<sequence length="380" mass="42457">MKGLLRHFRTVTGSDLSSISLKQFKNGMGWGVEAARDLKAGELILKIPKDLWLPTSASQAWDELNSLEPRLCEDLIEFSGKQTDLTIAEKPILVGSVSLVVHILRELGNETSTAKEYLNAIPKTSGKLPIFWNEEQIARLQCSPIIKKVYEQRQFLSTVFSNIIEPHLGGSSLYSAPNFAWGYTLLLSRAISSVKDKVPYGLVPILDFFNHCTPASQAGYCIYEFSHQDEAYYVVPTIDVPKGQQLFLSYGLLGNDDLLRKYGFCFARNPHNIVQVGAVLNSGSPVILECSAQGKIIQRSREGIKLDDEALGIHVQAALDEYPTSLSSDIEELRCLREAESTAMEHNIEPGEDHYEHVYSLLLRMGEKETLSYCLENLKV</sequence>
<dbReference type="InterPro" id="IPR050600">
    <property type="entry name" value="SETD3_SETD6_MTase"/>
</dbReference>
<reference evidence="2" key="1">
    <citation type="submission" date="2021-01" db="EMBL/GenBank/DDBJ databases">
        <authorList>
            <person name="Corre E."/>
            <person name="Pelletier E."/>
            <person name="Niang G."/>
            <person name="Scheremetjew M."/>
            <person name="Finn R."/>
            <person name="Kale V."/>
            <person name="Holt S."/>
            <person name="Cochrane G."/>
            <person name="Meng A."/>
            <person name="Brown T."/>
            <person name="Cohen L."/>
        </authorList>
    </citation>
    <scope>NUCLEOTIDE SEQUENCE</scope>
    <source>
        <strain evidence="2">GSBS06</strain>
    </source>
</reference>
<dbReference type="EMBL" id="HBIN01009979">
    <property type="protein sequence ID" value="CAE0437194.1"/>
    <property type="molecule type" value="Transcribed_RNA"/>
</dbReference>
<organism evidence="2">
    <name type="scientific">Aplanochytrium stocchinoi</name>
    <dbReference type="NCBI Taxonomy" id="215587"/>
    <lineage>
        <taxon>Eukaryota</taxon>
        <taxon>Sar</taxon>
        <taxon>Stramenopiles</taxon>
        <taxon>Bigyra</taxon>
        <taxon>Labyrinthulomycetes</taxon>
        <taxon>Thraustochytrida</taxon>
        <taxon>Thraustochytriidae</taxon>
        <taxon>Aplanochytrium</taxon>
    </lineage>
</organism>
<evidence type="ECO:0000313" key="2">
    <source>
        <dbReference type="EMBL" id="CAE0437194.1"/>
    </source>
</evidence>
<dbReference type="GO" id="GO:0005634">
    <property type="term" value="C:nucleus"/>
    <property type="evidence" value="ECO:0007669"/>
    <property type="project" value="TreeGrafter"/>
</dbReference>
<proteinExistence type="predicted"/>
<dbReference type="InterPro" id="IPR001214">
    <property type="entry name" value="SET_dom"/>
</dbReference>
<dbReference type="AlphaFoldDB" id="A0A7S3LSW7"/>
<evidence type="ECO:0000259" key="1">
    <source>
        <dbReference type="PROSITE" id="PS50280"/>
    </source>
</evidence>
<feature type="domain" description="SET" evidence="1">
    <location>
        <begin position="17"/>
        <end position="251"/>
    </location>
</feature>
<name>A0A7S3LSW7_9STRA</name>
<gene>
    <name evidence="2" type="ORF">ASTO00021_LOCUS7435</name>
</gene>
<dbReference type="SUPFAM" id="SSF82199">
    <property type="entry name" value="SET domain"/>
    <property type="match status" value="1"/>
</dbReference>
<protein>
    <recommendedName>
        <fullName evidence="1">SET domain-containing protein</fullName>
    </recommendedName>
</protein>
<accession>A0A7S3LSW7</accession>
<dbReference type="Pfam" id="PF00856">
    <property type="entry name" value="SET"/>
    <property type="match status" value="1"/>
</dbReference>